<dbReference type="GeneID" id="84633615"/>
<dbReference type="Pfam" id="PF08786">
    <property type="entry name" value="DcrB"/>
    <property type="match status" value="1"/>
</dbReference>
<gene>
    <name evidence="1" type="ORF">C2E16_13870</name>
</gene>
<dbReference type="SUPFAM" id="SSF55724">
    <property type="entry name" value="Mog1p/PsbP-like"/>
    <property type="match status" value="1"/>
</dbReference>
<accession>A0ABN5HB60</accession>
<evidence type="ECO:0000313" key="2">
    <source>
        <dbReference type="Proteomes" id="UP000237673"/>
    </source>
</evidence>
<sequence>MSESHAVCLFTEGRITLPDQYQDRTVNVFTLAGENAPAFNISRDTLSNGEALPDYIDRQTALMNKHLKGWKLSLREAAVLGENLIPGECLHASYLRDNRRIFQQQAVFNTADNHILVFTMTRMEKIRDTDSQCFQALLASFRFNTNN</sequence>
<reference evidence="1 2" key="1">
    <citation type="submission" date="2018-01" db="EMBL/GenBank/DDBJ databases">
        <title>Complete and assembled Genome of Pantoea calida DSM22759T.</title>
        <authorList>
            <person name="Stevens M.J.A."/>
            <person name="Zurfluh K."/>
            <person name="Stephan R."/>
        </authorList>
    </citation>
    <scope>NUCLEOTIDE SEQUENCE [LARGE SCALE GENOMIC DNA]</scope>
    <source>
        <strain evidence="1 2">DSM 22759</strain>
    </source>
</reference>
<dbReference type="InterPro" id="IPR014894">
    <property type="entry name" value="DcrB/EagT6"/>
</dbReference>
<proteinExistence type="predicted"/>
<dbReference type="Gene3D" id="3.40.1000.10">
    <property type="entry name" value="Mog1/PsbP, alpha/beta/alpha sandwich"/>
    <property type="match status" value="1"/>
</dbReference>
<keyword evidence="2" id="KW-1185">Reference proteome</keyword>
<evidence type="ECO:0000313" key="1">
    <source>
        <dbReference type="EMBL" id="AUY25894.1"/>
    </source>
</evidence>
<dbReference type="EMBL" id="CP026378">
    <property type="protein sequence ID" value="AUY25894.1"/>
    <property type="molecule type" value="Genomic_DNA"/>
</dbReference>
<dbReference type="RefSeq" id="WP_084971644.1">
    <property type="nucleotide sequence ID" value="NZ_CAXOMJ010000022.1"/>
</dbReference>
<organism evidence="1 2">
    <name type="scientific">Mixta calida</name>
    <dbReference type="NCBI Taxonomy" id="665913"/>
    <lineage>
        <taxon>Bacteria</taxon>
        <taxon>Pseudomonadati</taxon>
        <taxon>Pseudomonadota</taxon>
        <taxon>Gammaproteobacteria</taxon>
        <taxon>Enterobacterales</taxon>
        <taxon>Erwiniaceae</taxon>
        <taxon>Mixta</taxon>
    </lineage>
</organism>
<name>A0ABN5HB60_9GAMM</name>
<dbReference type="InterPro" id="IPR016123">
    <property type="entry name" value="Mog1/PsbP_a/b/a-sand"/>
</dbReference>
<protein>
    <submittedName>
        <fullName evidence="1">DUF1795 domain-containing protein</fullName>
    </submittedName>
</protein>
<dbReference type="Proteomes" id="UP000237673">
    <property type="component" value="Chromosome"/>
</dbReference>